<name>A0A8I0HAW6_XANCI</name>
<dbReference type="EMBL" id="JAABFR010001980">
    <property type="protein sequence ID" value="MBD4339067.1"/>
    <property type="molecule type" value="Genomic_DNA"/>
</dbReference>
<accession>A0A8I0HAW6</accession>
<reference evidence="1" key="1">
    <citation type="submission" date="2020-01" db="EMBL/GenBank/DDBJ databases">
        <authorList>
            <person name="Richard D."/>
        </authorList>
    </citation>
    <scope>NUCLEOTIDE SEQUENCE</scope>
    <source>
        <strain evidence="1">JP541</strain>
    </source>
</reference>
<feature type="non-terminal residue" evidence="1">
    <location>
        <position position="1"/>
    </location>
</feature>
<evidence type="ECO:0000313" key="2">
    <source>
        <dbReference type="Proteomes" id="UP000653002"/>
    </source>
</evidence>
<gene>
    <name evidence="1" type="ORF">GUH15_24030</name>
</gene>
<feature type="non-terminal residue" evidence="1">
    <location>
        <position position="85"/>
    </location>
</feature>
<protein>
    <submittedName>
        <fullName evidence="1">Uncharacterized protein</fullName>
    </submittedName>
</protein>
<sequence length="85" mass="9844">ELTDSIVNIVPWDTKQYGKLEAMLPGTFYAANKDTTAFKSLAFDGEHCLVYNDQGVIYEVDKDLNIRSTYERERIYSPNIQLKDY</sequence>
<dbReference type="AlphaFoldDB" id="A0A8I0HAW6"/>
<dbReference type="Proteomes" id="UP000653002">
    <property type="component" value="Unassembled WGS sequence"/>
</dbReference>
<organism evidence="1 2">
    <name type="scientific">Xanthomonas citri pv. citri</name>
    <dbReference type="NCBI Taxonomy" id="611301"/>
    <lineage>
        <taxon>Bacteria</taxon>
        <taxon>Pseudomonadati</taxon>
        <taxon>Pseudomonadota</taxon>
        <taxon>Gammaproteobacteria</taxon>
        <taxon>Lysobacterales</taxon>
        <taxon>Lysobacteraceae</taxon>
        <taxon>Xanthomonas</taxon>
    </lineage>
</organism>
<proteinExistence type="predicted"/>
<comment type="caution">
    <text evidence="1">The sequence shown here is derived from an EMBL/GenBank/DDBJ whole genome shotgun (WGS) entry which is preliminary data.</text>
</comment>
<evidence type="ECO:0000313" key="1">
    <source>
        <dbReference type="EMBL" id="MBD4339067.1"/>
    </source>
</evidence>